<evidence type="ECO:0000313" key="2">
    <source>
        <dbReference type="Proteomes" id="UP000799755"/>
    </source>
</evidence>
<proteinExistence type="predicted"/>
<dbReference type="EMBL" id="MU003538">
    <property type="protein sequence ID" value="KAF2464260.1"/>
    <property type="molecule type" value="Genomic_DNA"/>
</dbReference>
<organism evidence="1 2">
    <name type="scientific">Lindgomyces ingoldianus</name>
    <dbReference type="NCBI Taxonomy" id="673940"/>
    <lineage>
        <taxon>Eukaryota</taxon>
        <taxon>Fungi</taxon>
        <taxon>Dikarya</taxon>
        <taxon>Ascomycota</taxon>
        <taxon>Pezizomycotina</taxon>
        <taxon>Dothideomycetes</taxon>
        <taxon>Pleosporomycetidae</taxon>
        <taxon>Pleosporales</taxon>
        <taxon>Lindgomycetaceae</taxon>
        <taxon>Lindgomyces</taxon>
    </lineage>
</organism>
<reference evidence="1" key="1">
    <citation type="journal article" date="2020" name="Stud. Mycol.">
        <title>101 Dothideomycetes genomes: a test case for predicting lifestyles and emergence of pathogens.</title>
        <authorList>
            <person name="Haridas S."/>
            <person name="Albert R."/>
            <person name="Binder M."/>
            <person name="Bloem J."/>
            <person name="Labutti K."/>
            <person name="Salamov A."/>
            <person name="Andreopoulos B."/>
            <person name="Baker S."/>
            <person name="Barry K."/>
            <person name="Bills G."/>
            <person name="Bluhm B."/>
            <person name="Cannon C."/>
            <person name="Castanera R."/>
            <person name="Culley D."/>
            <person name="Daum C."/>
            <person name="Ezra D."/>
            <person name="Gonzalez J."/>
            <person name="Henrissat B."/>
            <person name="Kuo A."/>
            <person name="Liang C."/>
            <person name="Lipzen A."/>
            <person name="Lutzoni F."/>
            <person name="Magnuson J."/>
            <person name="Mondo S."/>
            <person name="Nolan M."/>
            <person name="Ohm R."/>
            <person name="Pangilinan J."/>
            <person name="Park H.-J."/>
            <person name="Ramirez L."/>
            <person name="Alfaro M."/>
            <person name="Sun H."/>
            <person name="Tritt A."/>
            <person name="Yoshinaga Y."/>
            <person name="Zwiers L.-H."/>
            <person name="Turgeon B."/>
            <person name="Goodwin S."/>
            <person name="Spatafora J."/>
            <person name="Crous P."/>
            <person name="Grigoriev I."/>
        </authorList>
    </citation>
    <scope>NUCLEOTIDE SEQUENCE</scope>
    <source>
        <strain evidence="1">ATCC 200398</strain>
    </source>
</reference>
<evidence type="ECO:0000313" key="1">
    <source>
        <dbReference type="EMBL" id="KAF2464260.1"/>
    </source>
</evidence>
<dbReference type="Proteomes" id="UP000799755">
    <property type="component" value="Unassembled WGS sequence"/>
</dbReference>
<name>A0ACB6QCN9_9PLEO</name>
<accession>A0ACB6QCN9</accession>
<sequence length="215" mass="23852">MSVVLILGAGSNIGQNVATVFAAHGWRIASASRSREDKIADDTHLDLHVDLSQPGSIPEVFRKVKSHWAAPSVVIYNGAKRTLVDARDPLTPITLKQHEEEMAINLTSAFIAAQQAVLNVMPSPAVLTFGLGKTAAAHMIWDASVAYKDDGFRFYFTDERFPDGSPIRDQMSGEARAAEYIKLAQLKEQGPWHYTFVKGMGYTNFYDEDRKAYFL</sequence>
<gene>
    <name evidence="1" type="ORF">BDR25DRAFT_346769</name>
</gene>
<protein>
    <submittedName>
        <fullName evidence="1">NAD(P)-binding protein</fullName>
    </submittedName>
</protein>
<keyword evidence="2" id="KW-1185">Reference proteome</keyword>
<comment type="caution">
    <text evidence="1">The sequence shown here is derived from an EMBL/GenBank/DDBJ whole genome shotgun (WGS) entry which is preliminary data.</text>
</comment>